<sequence length="562" mass="57327">MLLRHLLLLSLVAMACSAATPLTLVELTVDAVHGSDTEGTGQPDAPFQTIQHAVSVAISTTSLADAVSSGAGTGAGGVSVGVVVTVNPGSYSGLPVALACQAPSAIGSLEIAGSGDATVLNLAFAVTSCNLTIRNTLVTLPSVWNVVYGSATIQNVRVESTAFACAVREASLQVDSCFFHNVSGISLPNAPAVAPVVSAIASENTAAVLQFSNVTFSDSSSAIPSASLPRLVWSSGMQDVLVNASTFRRLEASASALLHFDSISGSLSVTNCVFSDVQASPSPAVPDTSIVRISSSNQVAFSTTQFTRCSTTNLAAIELSNQFNATITSCQFADNLVATSNLNSGTIISAVDAASSASLTVRSSTVTCNALLQPDTSRRFYAPVGGLSNGQLHSANVIIDRSCPSSSANSAPCPAGFSVTHSLQCMPCAAGSIPSADQLSCTSCPAGTFAGSDGSTVCEPCPVDTYAGGPGQSMCYTCSNTLLTSSEGASLCTTPTTLCIALISIASVLIATSAVGLTHARLTANRTALQSRIQRAKLSPAQRRKQGRPNYGAMSIDEWQRQ</sequence>
<feature type="region of interest" description="Disordered" evidence="1">
    <location>
        <begin position="537"/>
        <end position="562"/>
    </location>
</feature>
<dbReference type="RefSeq" id="XP_004364469.1">
    <property type="nucleotide sequence ID" value="XM_004364412.2"/>
</dbReference>
<dbReference type="PROSITE" id="PS51257">
    <property type="entry name" value="PROKAR_LIPOPROTEIN"/>
    <property type="match status" value="1"/>
</dbReference>
<dbReference type="OrthoDB" id="439917at2759"/>
<evidence type="ECO:0000313" key="5">
    <source>
        <dbReference type="Proteomes" id="UP000008743"/>
    </source>
</evidence>
<feature type="signal peptide" evidence="2">
    <location>
        <begin position="1"/>
        <end position="18"/>
    </location>
</feature>
<evidence type="ECO:0000256" key="2">
    <source>
        <dbReference type="SAM" id="SignalP"/>
    </source>
</evidence>
<keyword evidence="2" id="KW-0732">Signal</keyword>
<feature type="chain" id="PRO_5002252339" description="Tyrosine-protein kinase ephrin type A/B receptor-like domain-containing protein" evidence="2">
    <location>
        <begin position="19"/>
        <end position="562"/>
    </location>
</feature>
<reference evidence="5" key="1">
    <citation type="submission" date="2011-02" db="EMBL/GenBank/DDBJ databases">
        <title>The Genome Sequence of Capsaspora owczarzaki ATCC 30864.</title>
        <authorList>
            <person name="Russ C."/>
            <person name="Cuomo C."/>
            <person name="Burger G."/>
            <person name="Gray M.W."/>
            <person name="Holland P.W.H."/>
            <person name="King N."/>
            <person name="Lang F.B.F."/>
            <person name="Roger A.J."/>
            <person name="Ruiz-Trillo I."/>
            <person name="Young S.K."/>
            <person name="Zeng Q."/>
            <person name="Gargeya S."/>
            <person name="Alvarado L."/>
            <person name="Berlin A."/>
            <person name="Chapman S.B."/>
            <person name="Chen Z."/>
            <person name="Freedman E."/>
            <person name="Gellesch M."/>
            <person name="Goldberg J."/>
            <person name="Griggs A."/>
            <person name="Gujja S."/>
            <person name="Heilman E."/>
            <person name="Heiman D."/>
            <person name="Howarth C."/>
            <person name="Mehta T."/>
            <person name="Neiman D."/>
            <person name="Pearson M."/>
            <person name="Roberts A."/>
            <person name="Saif S."/>
            <person name="Shea T."/>
            <person name="Shenoy N."/>
            <person name="Sisk P."/>
            <person name="Stolte C."/>
            <person name="Sykes S."/>
            <person name="White J."/>
            <person name="Yandava C."/>
            <person name="Haas B."/>
            <person name="Nusbaum C."/>
            <person name="Birren B."/>
        </authorList>
    </citation>
    <scope>NUCLEOTIDE SEQUENCE</scope>
    <source>
        <strain evidence="5">ATCC 30864</strain>
    </source>
</reference>
<accession>A0A0D2U529</accession>
<proteinExistence type="predicted"/>
<feature type="domain" description="Tyrosine-protein kinase ephrin type A/B receptor-like" evidence="3">
    <location>
        <begin position="447"/>
        <end position="490"/>
    </location>
</feature>
<keyword evidence="5" id="KW-1185">Reference proteome</keyword>
<dbReference type="InterPro" id="IPR011050">
    <property type="entry name" value="Pectin_lyase_fold/virulence"/>
</dbReference>
<dbReference type="EMBL" id="KE346361">
    <property type="protein sequence ID" value="KJE90266.1"/>
    <property type="molecule type" value="Genomic_DNA"/>
</dbReference>
<dbReference type="STRING" id="595528.A0A0D2U529"/>
<evidence type="ECO:0000256" key="1">
    <source>
        <dbReference type="SAM" id="MobiDB-lite"/>
    </source>
</evidence>
<dbReference type="InterPro" id="IPR012334">
    <property type="entry name" value="Pectin_lyas_fold"/>
</dbReference>
<dbReference type="Pfam" id="PF07699">
    <property type="entry name" value="Ephrin_rec_like"/>
    <property type="match status" value="1"/>
</dbReference>
<dbReference type="Gene3D" id="2.10.50.10">
    <property type="entry name" value="Tumor Necrosis Factor Receptor, subunit A, domain 2"/>
    <property type="match status" value="1"/>
</dbReference>
<gene>
    <name evidence="4" type="ORF">CAOG_001601</name>
</gene>
<dbReference type="SUPFAM" id="SSF57184">
    <property type="entry name" value="Growth factor receptor domain"/>
    <property type="match status" value="1"/>
</dbReference>
<dbReference type="SUPFAM" id="SSF51126">
    <property type="entry name" value="Pectin lyase-like"/>
    <property type="match status" value="1"/>
</dbReference>
<organism evidence="4 5">
    <name type="scientific">Capsaspora owczarzaki (strain ATCC 30864)</name>
    <dbReference type="NCBI Taxonomy" id="595528"/>
    <lineage>
        <taxon>Eukaryota</taxon>
        <taxon>Filasterea</taxon>
        <taxon>Capsaspora</taxon>
    </lineage>
</organism>
<name>A0A0D2U529_CAPO3</name>
<evidence type="ECO:0000259" key="3">
    <source>
        <dbReference type="Pfam" id="PF07699"/>
    </source>
</evidence>
<dbReference type="InParanoid" id="A0A0D2U529"/>
<evidence type="ECO:0000313" key="4">
    <source>
        <dbReference type="EMBL" id="KJE90266.1"/>
    </source>
</evidence>
<dbReference type="Proteomes" id="UP000008743">
    <property type="component" value="Unassembled WGS sequence"/>
</dbReference>
<dbReference type="InterPro" id="IPR009030">
    <property type="entry name" value="Growth_fac_rcpt_cys_sf"/>
</dbReference>
<protein>
    <recommendedName>
        <fullName evidence="3">Tyrosine-protein kinase ephrin type A/B receptor-like domain-containing protein</fullName>
    </recommendedName>
</protein>
<dbReference type="SMART" id="SM01411">
    <property type="entry name" value="Ephrin_rec_like"/>
    <property type="match status" value="2"/>
</dbReference>
<dbReference type="InterPro" id="IPR011641">
    <property type="entry name" value="Tyr-kin_ephrin_A/B_rcpt-like"/>
</dbReference>
<dbReference type="AlphaFoldDB" id="A0A0D2U529"/>
<dbReference type="Gene3D" id="2.160.20.10">
    <property type="entry name" value="Single-stranded right-handed beta-helix, Pectin lyase-like"/>
    <property type="match status" value="1"/>
</dbReference>